<keyword evidence="2 5" id="KW-0479">Metal-binding</keyword>
<sequence length="346" mass="35529">MSIAERGTVAPGAGLRTMRGVVVEADGGVRVRHDLPLPGDPGIGQVLVRILGVGLCGTDAALASGRRAVPTTPWLLGHEAVGEVRRVGPGVRGAAAGDLVVLEPNLPDLTCAACEAGHTSRCAHRRSSGVLTQPGFMTDMVLHPAEFVHRAPAGARVEDLVCVEPASVAAAAVRRSGITAGASAVVLGAGAQGLFAVQCLRAVGVRPLVTDIRPERVDLAVRQGAQPVPASEWQAAYVFDTTGAPAALAGVIDHIAVGGKVTVVGESSAPLGLTSLQLVQRQLTVVGSFIYDHPRDFAAVMDLIGRGAIRPGELLRPGASIDDAPALLADLQGRPGKPWLDLRSRG</sequence>
<dbReference type="InterPro" id="IPR050129">
    <property type="entry name" value="Zn_alcohol_dh"/>
</dbReference>
<dbReference type="Gene3D" id="3.90.180.10">
    <property type="entry name" value="Medium-chain alcohol dehydrogenases, catalytic domain"/>
    <property type="match status" value="1"/>
</dbReference>
<evidence type="ECO:0000256" key="1">
    <source>
        <dbReference type="ARBA" id="ARBA00001947"/>
    </source>
</evidence>
<organism evidence="8 9">
    <name type="scientific">Nocardioides eburneus</name>
    <dbReference type="NCBI Taxonomy" id="3231482"/>
    <lineage>
        <taxon>Bacteria</taxon>
        <taxon>Bacillati</taxon>
        <taxon>Actinomycetota</taxon>
        <taxon>Actinomycetes</taxon>
        <taxon>Propionibacteriales</taxon>
        <taxon>Nocardioidaceae</taxon>
        <taxon>Nocardioides</taxon>
    </lineage>
</organism>
<evidence type="ECO:0000313" key="9">
    <source>
        <dbReference type="Proteomes" id="UP001556631"/>
    </source>
</evidence>
<keyword evidence="9" id="KW-1185">Reference proteome</keyword>
<dbReference type="InterPro" id="IPR013154">
    <property type="entry name" value="ADH-like_N"/>
</dbReference>
<protein>
    <submittedName>
        <fullName evidence="8">Zinc-binding dehydrogenase</fullName>
    </submittedName>
</protein>
<reference evidence="8 9" key="1">
    <citation type="submission" date="2024-07" db="EMBL/GenBank/DDBJ databases">
        <authorList>
            <person name="Lee S."/>
            <person name="Kang M."/>
        </authorList>
    </citation>
    <scope>NUCLEOTIDE SEQUENCE [LARGE SCALE GENOMIC DNA]</scope>
    <source>
        <strain evidence="8 9">DS6</strain>
    </source>
</reference>
<name>A0ABV3SVA3_9ACTN</name>
<keyword evidence="3 5" id="KW-0862">Zinc</keyword>
<dbReference type="Proteomes" id="UP001556631">
    <property type="component" value="Unassembled WGS sequence"/>
</dbReference>
<dbReference type="Gene3D" id="3.40.50.720">
    <property type="entry name" value="NAD(P)-binding Rossmann-like Domain"/>
    <property type="match status" value="1"/>
</dbReference>
<dbReference type="InterPro" id="IPR011032">
    <property type="entry name" value="GroES-like_sf"/>
</dbReference>
<dbReference type="RefSeq" id="WP_367991694.1">
    <property type="nucleotide sequence ID" value="NZ_JBFPJR010000005.1"/>
</dbReference>
<evidence type="ECO:0000256" key="3">
    <source>
        <dbReference type="ARBA" id="ARBA00022833"/>
    </source>
</evidence>
<evidence type="ECO:0000259" key="7">
    <source>
        <dbReference type="Pfam" id="PF08240"/>
    </source>
</evidence>
<dbReference type="Pfam" id="PF00107">
    <property type="entry name" value="ADH_zinc_N"/>
    <property type="match status" value="1"/>
</dbReference>
<evidence type="ECO:0000256" key="5">
    <source>
        <dbReference type="RuleBase" id="RU361277"/>
    </source>
</evidence>
<feature type="domain" description="Alcohol dehydrogenase-like N-terminal" evidence="7">
    <location>
        <begin position="43"/>
        <end position="152"/>
    </location>
</feature>
<evidence type="ECO:0000313" key="8">
    <source>
        <dbReference type="EMBL" id="MEX0426867.1"/>
    </source>
</evidence>
<proteinExistence type="inferred from homology"/>
<dbReference type="InterPro" id="IPR036291">
    <property type="entry name" value="NAD(P)-bd_dom_sf"/>
</dbReference>
<evidence type="ECO:0000259" key="6">
    <source>
        <dbReference type="Pfam" id="PF00107"/>
    </source>
</evidence>
<dbReference type="SUPFAM" id="SSF51735">
    <property type="entry name" value="NAD(P)-binding Rossmann-fold domains"/>
    <property type="match status" value="1"/>
</dbReference>
<dbReference type="Pfam" id="PF08240">
    <property type="entry name" value="ADH_N"/>
    <property type="match status" value="1"/>
</dbReference>
<dbReference type="EMBL" id="JBFPJR010000005">
    <property type="protein sequence ID" value="MEX0426867.1"/>
    <property type="molecule type" value="Genomic_DNA"/>
</dbReference>
<dbReference type="PROSITE" id="PS00059">
    <property type="entry name" value="ADH_ZINC"/>
    <property type="match status" value="1"/>
</dbReference>
<keyword evidence="4" id="KW-0560">Oxidoreductase</keyword>
<gene>
    <name evidence="8" type="ORF">AB3X52_04470</name>
</gene>
<evidence type="ECO:0000256" key="4">
    <source>
        <dbReference type="ARBA" id="ARBA00023002"/>
    </source>
</evidence>
<comment type="caution">
    <text evidence="8">The sequence shown here is derived from an EMBL/GenBank/DDBJ whole genome shotgun (WGS) entry which is preliminary data.</text>
</comment>
<dbReference type="InterPro" id="IPR002328">
    <property type="entry name" value="ADH_Zn_CS"/>
</dbReference>
<comment type="cofactor">
    <cofactor evidence="1 5">
        <name>Zn(2+)</name>
        <dbReference type="ChEBI" id="CHEBI:29105"/>
    </cofactor>
</comment>
<dbReference type="PANTHER" id="PTHR43401">
    <property type="entry name" value="L-THREONINE 3-DEHYDROGENASE"/>
    <property type="match status" value="1"/>
</dbReference>
<dbReference type="InterPro" id="IPR013149">
    <property type="entry name" value="ADH-like_C"/>
</dbReference>
<feature type="domain" description="Alcohol dehydrogenase-like C-terminal" evidence="6">
    <location>
        <begin position="193"/>
        <end position="304"/>
    </location>
</feature>
<comment type="similarity">
    <text evidence="5">Belongs to the zinc-containing alcohol dehydrogenase family.</text>
</comment>
<evidence type="ECO:0000256" key="2">
    <source>
        <dbReference type="ARBA" id="ARBA00022723"/>
    </source>
</evidence>
<dbReference type="SUPFAM" id="SSF50129">
    <property type="entry name" value="GroES-like"/>
    <property type="match status" value="1"/>
</dbReference>
<dbReference type="PANTHER" id="PTHR43401:SF2">
    <property type="entry name" value="L-THREONINE 3-DEHYDROGENASE"/>
    <property type="match status" value="1"/>
</dbReference>
<accession>A0ABV3SVA3</accession>